<evidence type="ECO:0000313" key="1">
    <source>
        <dbReference type="EMBL" id="CAG9838722.1"/>
    </source>
</evidence>
<dbReference type="EMBL" id="OU898283">
    <property type="protein sequence ID" value="CAG9838722.1"/>
    <property type="molecule type" value="Genomic_DNA"/>
</dbReference>
<reference evidence="1" key="1">
    <citation type="submission" date="2022-01" db="EMBL/GenBank/DDBJ databases">
        <authorList>
            <person name="King R."/>
        </authorList>
    </citation>
    <scope>NUCLEOTIDE SEQUENCE</scope>
</reference>
<organism evidence="1 2">
    <name type="scientific">Diabrotica balteata</name>
    <name type="common">Banded cucumber beetle</name>
    <dbReference type="NCBI Taxonomy" id="107213"/>
    <lineage>
        <taxon>Eukaryota</taxon>
        <taxon>Metazoa</taxon>
        <taxon>Ecdysozoa</taxon>
        <taxon>Arthropoda</taxon>
        <taxon>Hexapoda</taxon>
        <taxon>Insecta</taxon>
        <taxon>Pterygota</taxon>
        <taxon>Neoptera</taxon>
        <taxon>Endopterygota</taxon>
        <taxon>Coleoptera</taxon>
        <taxon>Polyphaga</taxon>
        <taxon>Cucujiformia</taxon>
        <taxon>Chrysomeloidea</taxon>
        <taxon>Chrysomelidae</taxon>
        <taxon>Galerucinae</taxon>
        <taxon>Diabroticina</taxon>
        <taxon>Diabroticites</taxon>
        <taxon>Diabrotica</taxon>
    </lineage>
</organism>
<accession>A0A9N9XGE1</accession>
<sequence>MNTKLDETLTHTKCIYENIISSIHQTAQEVLGIKQNKISNKFWWNEDVKNAVTEKKRLYHKWLNTKDDADKERYNEMKKKTRKIIMTSKNETWDRRCREIESLLEDDNALRRGSLETLLRS</sequence>
<dbReference type="Proteomes" id="UP001153709">
    <property type="component" value="Chromosome 8"/>
</dbReference>
<dbReference type="OrthoDB" id="6764733at2759"/>
<gene>
    <name evidence="1" type="ORF">DIABBA_LOCUS11569</name>
</gene>
<name>A0A9N9XGE1_DIABA</name>
<keyword evidence="2" id="KW-1185">Reference proteome</keyword>
<dbReference type="AlphaFoldDB" id="A0A9N9XGE1"/>
<protein>
    <submittedName>
        <fullName evidence="1">Uncharacterized protein</fullName>
    </submittedName>
</protein>
<proteinExistence type="predicted"/>
<evidence type="ECO:0000313" key="2">
    <source>
        <dbReference type="Proteomes" id="UP001153709"/>
    </source>
</evidence>